<feature type="region of interest" description="Disordered" evidence="3">
    <location>
        <begin position="1"/>
        <end position="48"/>
    </location>
</feature>
<dbReference type="Gene3D" id="1.20.5.430">
    <property type="match status" value="1"/>
</dbReference>
<keyword evidence="6" id="KW-1185">Reference proteome</keyword>
<proteinExistence type="inferred from homology"/>
<dbReference type="Pfam" id="PF15784">
    <property type="entry name" value="GPS2_interact"/>
    <property type="match status" value="1"/>
</dbReference>
<feature type="domain" description="N-CoR GPS2-interacting" evidence="4">
    <location>
        <begin position="199"/>
        <end position="259"/>
    </location>
</feature>
<organism evidence="5 6">
    <name type="scientific">Geodia barretti</name>
    <name type="common">Barrett's horny sponge</name>
    <dbReference type="NCBI Taxonomy" id="519541"/>
    <lineage>
        <taxon>Eukaryota</taxon>
        <taxon>Metazoa</taxon>
        <taxon>Porifera</taxon>
        <taxon>Demospongiae</taxon>
        <taxon>Heteroscleromorpha</taxon>
        <taxon>Tetractinellida</taxon>
        <taxon>Astrophorina</taxon>
        <taxon>Geodiidae</taxon>
        <taxon>Geodia</taxon>
    </lineage>
</organism>
<dbReference type="AlphaFoldDB" id="A0AA35XN65"/>
<dbReference type="InterPro" id="IPR051571">
    <property type="entry name" value="N-CoR_corepressor"/>
</dbReference>
<feature type="region of interest" description="Disordered" evidence="3">
    <location>
        <begin position="132"/>
        <end position="217"/>
    </location>
</feature>
<sequence>MKTGRRTDPDGPRRVSRERDAALGRVRKRPSMLLEFQGKHYNHREPSRDRFHHRYDQHNMGSGIRGAKRERFGPAFFKSEMSDSRPFTSTPPYPRTHHSSLSLSEETLAIEVNNTNAGEGDAPTKRPRLLRDMQLDGPSGADSVPLVGSVVRGHPSPPHHSISSPPRGLGLRAYLEDIDSDEEEDEDVLTVDEEEKPPQPPHPSYKPSSPPTSSGSLPLTKEQLLLRMEAVDREIAATEAQIAALQKRQAELEDTISSPPSPLHSSPLPSPAEREGPEEEGVSSPTATPAERWGTPKRSILESVYSENKVKARTAHAVLYHISPSLPSSITNTASPLYAQPWEAPGYFNIVARHRHFRSKLVQLIGRQKRERHEKVVHIPLPLFPASHISHLPPPWQDLLLCQTYDDHQEEWRKRLDKIENSSKRK</sequence>
<dbReference type="GO" id="GO:0000785">
    <property type="term" value="C:chromatin"/>
    <property type="evidence" value="ECO:0007669"/>
    <property type="project" value="TreeGrafter"/>
</dbReference>
<evidence type="ECO:0000256" key="3">
    <source>
        <dbReference type="SAM" id="MobiDB-lite"/>
    </source>
</evidence>
<evidence type="ECO:0000313" key="6">
    <source>
        <dbReference type="Proteomes" id="UP001174909"/>
    </source>
</evidence>
<evidence type="ECO:0000259" key="4">
    <source>
        <dbReference type="Pfam" id="PF15784"/>
    </source>
</evidence>
<feature type="compositionally biased region" description="Pro residues" evidence="3">
    <location>
        <begin position="198"/>
        <end position="210"/>
    </location>
</feature>
<name>A0AA35XN65_GEOBA</name>
<evidence type="ECO:0000313" key="5">
    <source>
        <dbReference type="EMBL" id="CAI8057927.1"/>
    </source>
</evidence>
<keyword evidence="5" id="KW-0675">Receptor</keyword>
<protein>
    <submittedName>
        <fullName evidence="5">Nuclear receptor corepressor 2</fullName>
    </submittedName>
</protein>
<accession>A0AA35XN65</accession>
<evidence type="ECO:0000256" key="2">
    <source>
        <dbReference type="ARBA" id="ARBA00023054"/>
    </source>
</evidence>
<evidence type="ECO:0000256" key="1">
    <source>
        <dbReference type="ARBA" id="ARBA00010097"/>
    </source>
</evidence>
<feature type="compositionally biased region" description="Acidic residues" evidence="3">
    <location>
        <begin position="176"/>
        <end position="195"/>
    </location>
</feature>
<feature type="compositionally biased region" description="Basic and acidic residues" evidence="3">
    <location>
        <begin position="1"/>
        <end position="22"/>
    </location>
</feature>
<comment type="caution">
    <text evidence="5">The sequence shown here is derived from an EMBL/GenBank/DDBJ whole genome shotgun (WGS) entry which is preliminary data.</text>
</comment>
<comment type="similarity">
    <text evidence="1">Belongs to the N-CoR nuclear receptor corepressors family.</text>
</comment>
<dbReference type="GO" id="GO:0006357">
    <property type="term" value="P:regulation of transcription by RNA polymerase II"/>
    <property type="evidence" value="ECO:0007669"/>
    <property type="project" value="TreeGrafter"/>
</dbReference>
<dbReference type="InterPro" id="IPR031557">
    <property type="entry name" value="N-CoR_GPS2_interact"/>
</dbReference>
<reference evidence="5" key="1">
    <citation type="submission" date="2023-03" db="EMBL/GenBank/DDBJ databases">
        <authorList>
            <person name="Steffen K."/>
            <person name="Cardenas P."/>
        </authorList>
    </citation>
    <scope>NUCLEOTIDE SEQUENCE</scope>
</reference>
<dbReference type="PANTHER" id="PTHR13992:SF39">
    <property type="entry name" value="SMRTER, ISOFORM G"/>
    <property type="match status" value="1"/>
</dbReference>
<feature type="region of interest" description="Disordered" evidence="3">
    <location>
        <begin position="246"/>
        <end position="295"/>
    </location>
</feature>
<feature type="non-terminal residue" evidence="5">
    <location>
        <position position="426"/>
    </location>
</feature>
<dbReference type="EMBL" id="CASHTH010004482">
    <property type="protein sequence ID" value="CAI8057927.1"/>
    <property type="molecule type" value="Genomic_DNA"/>
</dbReference>
<feature type="region of interest" description="Disordered" evidence="3">
    <location>
        <begin position="79"/>
        <end position="101"/>
    </location>
</feature>
<keyword evidence="2" id="KW-0175">Coiled coil</keyword>
<dbReference type="Proteomes" id="UP001174909">
    <property type="component" value="Unassembled WGS sequence"/>
</dbReference>
<gene>
    <name evidence="5" type="ORF">GBAR_LOCUS31529</name>
</gene>
<dbReference type="PANTHER" id="PTHR13992">
    <property type="entry name" value="NUCLEAR RECEPTOR CO-REPRESSOR RELATED NCOR"/>
    <property type="match status" value="1"/>
</dbReference>